<evidence type="ECO:0000259" key="9">
    <source>
        <dbReference type="PROSITE" id="PS51194"/>
    </source>
</evidence>
<dbReference type="InterPro" id="IPR011545">
    <property type="entry name" value="DEAD/DEAH_box_helicase_dom"/>
</dbReference>
<keyword evidence="4 6" id="KW-0067">ATP-binding</keyword>
<comment type="function">
    <text evidence="6">RNA helicase.</text>
</comment>
<dbReference type="PROSITE" id="PS51194">
    <property type="entry name" value="HELICASE_CTER"/>
    <property type="match status" value="1"/>
</dbReference>
<dbReference type="GO" id="GO:0005524">
    <property type="term" value="F:ATP binding"/>
    <property type="evidence" value="ECO:0007669"/>
    <property type="project" value="UniProtKB-UniRule"/>
</dbReference>
<sequence length="708" mass="82216">MGASKTGSGKTLSYLVPIIERLYMQKWSEWDGLGALIILPTRELALQVFEVLNSISDYHELSIGLVIGGKDVQYEKDNIANMNILVATPGRLLQHMDETVGFNCQNLQVLAIDEADMLFELGFAETLNCILENIPKGRQTLLFSATLSKKVHQLGKLSLKEPEYIFLHERTVGQKKEKENGDNEAELEEEDETGKQKTKLQDMYETPFKLMQYYMVVNIEEKLNSLFSFLKAHQKQKVLVFLSTCKQVRFVYETFKKLKLGLPIMELHGRQKTTKRMAIFYAFTEKKHAVMITTNLAARGLDFPAVNWVVQVDCPDNTETYIHRIGRTARYKQDGKSLLLLTPQEEKFAQKLKDKNVQLHKLLQNPQKALSVTSTLQAFCSEDMDIKYLAQRAFVSYMRSVYLNGDSEIFDVHKINVKEFAESIGLVQTPVIKFKKQIQDEEEENEDDDEDDDSEAENKKEGIEEEDDDDEDEEDDEKKTRGNKKLSKIEKLKQKRLLERQERKNKKLAKIDIINMKDEEQELEVAVHNQIKKESSMNIKHKKLKNRTTNIFDDNNKNIENEDNDEEDDFLVKKKKTSVDLFDLEKEVQEEQGKQLPKLSKNQMKKIKMDGHYGGMNVMKITQDGKYITKEDMTKQEMAENLKRIEEQEKTMDYSQKYALKKYQNAEQDELLNKQRIKDKQIKKKQQKYQKEMEKKGGAAILGGEEVD</sequence>
<keyword evidence="3 6" id="KW-0347">Helicase</keyword>
<feature type="compositionally biased region" description="Acidic residues" evidence="7">
    <location>
        <begin position="463"/>
        <end position="476"/>
    </location>
</feature>
<feature type="domain" description="Helicase C-terminal" evidence="9">
    <location>
        <begin position="222"/>
        <end position="371"/>
    </location>
</feature>
<dbReference type="GO" id="GO:0003723">
    <property type="term" value="F:RNA binding"/>
    <property type="evidence" value="ECO:0007669"/>
    <property type="project" value="UniProtKB-UniRule"/>
</dbReference>
<comment type="domain">
    <text evidence="6">The Q motif is unique to and characteristic of the DEAD box family of RNA helicases and controls ATP binding and hydrolysis.</text>
</comment>
<evidence type="ECO:0000256" key="1">
    <source>
        <dbReference type="ARBA" id="ARBA00022741"/>
    </source>
</evidence>
<comment type="similarity">
    <text evidence="6">Belongs to the DEAD box helicase family.</text>
</comment>
<keyword evidence="1 6" id="KW-0547">Nucleotide-binding</keyword>
<evidence type="ECO:0000256" key="4">
    <source>
        <dbReference type="ARBA" id="ARBA00022840"/>
    </source>
</evidence>
<dbReference type="EC" id="3.6.4.13" evidence="6"/>
<dbReference type="AlphaFoldDB" id="A0A481XS27"/>
<evidence type="ECO:0000313" key="10">
    <source>
        <dbReference type="EMBL" id="QBK46515.1"/>
    </source>
</evidence>
<dbReference type="EMBL" id="MH615825">
    <property type="protein sequence ID" value="QBK46515.1"/>
    <property type="molecule type" value="mRNA"/>
</dbReference>
<dbReference type="Pfam" id="PF13959">
    <property type="entry name" value="CTE_SPB4"/>
    <property type="match status" value="1"/>
</dbReference>
<evidence type="ECO:0000256" key="6">
    <source>
        <dbReference type="RuleBase" id="RU365068"/>
    </source>
</evidence>
<evidence type="ECO:0000259" key="8">
    <source>
        <dbReference type="PROSITE" id="PS51192"/>
    </source>
</evidence>
<comment type="catalytic activity">
    <reaction evidence="6">
        <text>ATP + H2O = ADP + phosphate + H(+)</text>
        <dbReference type="Rhea" id="RHEA:13065"/>
        <dbReference type="ChEBI" id="CHEBI:15377"/>
        <dbReference type="ChEBI" id="CHEBI:15378"/>
        <dbReference type="ChEBI" id="CHEBI:30616"/>
        <dbReference type="ChEBI" id="CHEBI:43474"/>
        <dbReference type="ChEBI" id="CHEBI:456216"/>
        <dbReference type="EC" id="3.6.4.13"/>
    </reaction>
</comment>
<dbReference type="Gene3D" id="3.40.50.300">
    <property type="entry name" value="P-loop containing nucleotide triphosphate hydrolases"/>
    <property type="match status" value="2"/>
</dbReference>
<dbReference type="SMART" id="SM00490">
    <property type="entry name" value="HELICc"/>
    <property type="match status" value="1"/>
</dbReference>
<dbReference type="CDD" id="cd18787">
    <property type="entry name" value="SF2_C_DEAD"/>
    <property type="match status" value="1"/>
</dbReference>
<feature type="region of interest" description="Disordered" evidence="7">
    <location>
        <begin position="437"/>
        <end position="483"/>
    </location>
</feature>
<keyword evidence="2 6" id="KW-0378">Hydrolase</keyword>
<dbReference type="Pfam" id="PF00271">
    <property type="entry name" value="Helicase_C"/>
    <property type="match status" value="1"/>
</dbReference>
<dbReference type="InterPro" id="IPR025313">
    <property type="entry name" value="SPB4-like_CTE"/>
</dbReference>
<dbReference type="SMART" id="SM00487">
    <property type="entry name" value="DEXDc"/>
    <property type="match status" value="1"/>
</dbReference>
<dbReference type="InterPro" id="IPR001650">
    <property type="entry name" value="Helicase_C-like"/>
</dbReference>
<feature type="domain" description="Helicase ATP-binding" evidence="8">
    <location>
        <begin position="1"/>
        <end position="165"/>
    </location>
</feature>
<evidence type="ECO:0000256" key="5">
    <source>
        <dbReference type="ARBA" id="ARBA00022884"/>
    </source>
</evidence>
<proteinExistence type="evidence at transcript level"/>
<reference evidence="10" key="1">
    <citation type="submission" date="2018-07" db="EMBL/GenBank/DDBJ databases">
        <title>Helicases in Philaterides dicentrarchi.</title>
        <authorList>
            <person name="Lamas J."/>
            <person name="Folgueira I."/>
            <person name="Defelipe A."/>
            <person name="Sueiro R."/>
            <person name="Leiro J."/>
        </authorList>
    </citation>
    <scope>NUCLEOTIDE SEQUENCE</scope>
</reference>
<evidence type="ECO:0000256" key="7">
    <source>
        <dbReference type="SAM" id="MobiDB-lite"/>
    </source>
</evidence>
<dbReference type="GO" id="GO:0016787">
    <property type="term" value="F:hydrolase activity"/>
    <property type="evidence" value="ECO:0007669"/>
    <property type="project" value="UniProtKB-KW"/>
</dbReference>
<dbReference type="SMART" id="SM01178">
    <property type="entry name" value="DUF4217"/>
    <property type="match status" value="1"/>
</dbReference>
<dbReference type="InterPro" id="IPR014001">
    <property type="entry name" value="Helicase_ATP-bd"/>
</dbReference>
<name>A0A481XS27_9CILI</name>
<protein>
    <recommendedName>
        <fullName evidence="6">ATP-dependent RNA helicase</fullName>
        <ecNumber evidence="6">3.6.4.13</ecNumber>
    </recommendedName>
</protein>
<dbReference type="PROSITE" id="PS51192">
    <property type="entry name" value="HELICASE_ATP_BIND_1"/>
    <property type="match status" value="1"/>
</dbReference>
<dbReference type="PANTHER" id="PTHR24031">
    <property type="entry name" value="RNA HELICASE"/>
    <property type="match status" value="1"/>
</dbReference>
<dbReference type="GO" id="GO:0003724">
    <property type="term" value="F:RNA helicase activity"/>
    <property type="evidence" value="ECO:0007669"/>
    <property type="project" value="UniProtKB-EC"/>
</dbReference>
<organism evidence="10">
    <name type="scientific">Philasterides dicentrarchi</name>
    <dbReference type="NCBI Taxonomy" id="282688"/>
    <lineage>
        <taxon>Eukaryota</taxon>
        <taxon>Sar</taxon>
        <taxon>Alveolata</taxon>
        <taxon>Ciliophora</taxon>
        <taxon>Intramacronucleata</taxon>
        <taxon>Oligohymenophorea</taxon>
        <taxon>Scuticociliatia</taxon>
        <taxon>Philasterida</taxon>
        <taxon>Philasteridae</taxon>
        <taxon>Philasterides</taxon>
    </lineage>
</organism>
<feature type="compositionally biased region" description="Acidic residues" evidence="7">
    <location>
        <begin position="182"/>
        <end position="192"/>
    </location>
</feature>
<dbReference type="Pfam" id="PF00270">
    <property type="entry name" value="DEAD"/>
    <property type="match status" value="1"/>
</dbReference>
<feature type="compositionally biased region" description="Acidic residues" evidence="7">
    <location>
        <begin position="440"/>
        <end position="455"/>
    </location>
</feature>
<keyword evidence="5 6" id="KW-0694">RNA-binding</keyword>
<dbReference type="SUPFAM" id="SSF52540">
    <property type="entry name" value="P-loop containing nucleoside triphosphate hydrolases"/>
    <property type="match status" value="1"/>
</dbReference>
<dbReference type="InterPro" id="IPR027417">
    <property type="entry name" value="P-loop_NTPase"/>
</dbReference>
<evidence type="ECO:0000256" key="2">
    <source>
        <dbReference type="ARBA" id="ARBA00022801"/>
    </source>
</evidence>
<evidence type="ECO:0000256" key="3">
    <source>
        <dbReference type="ARBA" id="ARBA00022806"/>
    </source>
</evidence>
<feature type="region of interest" description="Disordered" evidence="7">
    <location>
        <begin position="175"/>
        <end position="198"/>
    </location>
</feature>
<accession>A0A481XS27</accession>